<dbReference type="Pfam" id="PF04077">
    <property type="entry name" value="DsrH"/>
    <property type="match status" value="1"/>
</dbReference>
<reference evidence="1" key="1">
    <citation type="journal article" date="2015" name="Nature">
        <title>Complex archaea that bridge the gap between prokaryotes and eukaryotes.</title>
        <authorList>
            <person name="Spang A."/>
            <person name="Saw J.H."/>
            <person name="Jorgensen S.L."/>
            <person name="Zaremba-Niedzwiedzka K."/>
            <person name="Martijn J."/>
            <person name="Lind A.E."/>
            <person name="van Eijk R."/>
            <person name="Schleper C."/>
            <person name="Guy L."/>
            <person name="Ettema T.J."/>
        </authorList>
    </citation>
    <scope>NUCLEOTIDE SEQUENCE</scope>
</reference>
<dbReference type="GO" id="GO:0005737">
    <property type="term" value="C:cytoplasm"/>
    <property type="evidence" value="ECO:0007669"/>
    <property type="project" value="InterPro"/>
</dbReference>
<proteinExistence type="predicted"/>
<dbReference type="SUPFAM" id="SSF75169">
    <property type="entry name" value="DsrEFH-like"/>
    <property type="match status" value="1"/>
</dbReference>
<gene>
    <name evidence="1" type="ORF">LCGC14_0436250</name>
</gene>
<dbReference type="AlphaFoldDB" id="A0A0F9T4W1"/>
<dbReference type="Gene3D" id="3.40.1260.10">
    <property type="entry name" value="DsrEFH-like"/>
    <property type="match status" value="1"/>
</dbReference>
<name>A0A0F9T4W1_9ZZZZ</name>
<dbReference type="EMBL" id="LAZR01000416">
    <property type="protein sequence ID" value="KKN69887.1"/>
    <property type="molecule type" value="Genomic_DNA"/>
</dbReference>
<evidence type="ECO:0000313" key="1">
    <source>
        <dbReference type="EMBL" id="KKN69887.1"/>
    </source>
</evidence>
<sequence length="88" mass="10015">MSTLHIFSKPLNYYSANQLENLILSDDNVLLVGDACFAKKQFRQFADTLLILEQDAQIRAIKLTDNDKAISYEDFVALTLSTNQSITW</sequence>
<organism evidence="1">
    <name type="scientific">marine sediment metagenome</name>
    <dbReference type="NCBI Taxonomy" id="412755"/>
    <lineage>
        <taxon>unclassified sequences</taxon>
        <taxon>metagenomes</taxon>
        <taxon>ecological metagenomes</taxon>
    </lineage>
</organism>
<dbReference type="InterPro" id="IPR007215">
    <property type="entry name" value="Sulphur_relay_TusB/DsrH"/>
</dbReference>
<dbReference type="GO" id="GO:0002143">
    <property type="term" value="P:tRNA wobble position uridine thiolation"/>
    <property type="evidence" value="ECO:0007669"/>
    <property type="project" value="InterPro"/>
</dbReference>
<comment type="caution">
    <text evidence="1">The sequence shown here is derived from an EMBL/GenBank/DDBJ whole genome shotgun (WGS) entry which is preliminary data.</text>
</comment>
<accession>A0A0F9T4W1</accession>
<protein>
    <recommendedName>
        <fullName evidence="2">tRNA 2-thiouridine-synthesizing protein</fullName>
    </recommendedName>
</protein>
<evidence type="ECO:0008006" key="2">
    <source>
        <dbReference type="Google" id="ProtNLM"/>
    </source>
</evidence>
<dbReference type="InterPro" id="IPR027396">
    <property type="entry name" value="DsrEFH-like"/>
</dbReference>